<accession>A0A1Y2DBV2</accession>
<sequence>MTKIPGKLYSIIDDLCSTKKIFKESFESCIQQVEDRLTLKKVIQEKKETVEILQGQVLVLSFYYSLQKLNEFLILKDNGSKTTYAGYGFGELIGLVNYSLDKEFKKGEVLSLDDVLILMKNLNGNNSNSNNNNNNRMDVMNSLMMKLCFKESKYHHL</sequence>
<evidence type="ECO:0000313" key="1">
    <source>
        <dbReference type="EMBL" id="ORY56753.1"/>
    </source>
</evidence>
<proteinExistence type="predicted"/>
<comment type="caution">
    <text evidence="1">The sequence shown here is derived from an EMBL/GenBank/DDBJ whole genome shotgun (WGS) entry which is preliminary data.</text>
</comment>
<dbReference type="EMBL" id="MCOG01000072">
    <property type="protein sequence ID" value="ORY56753.1"/>
    <property type="molecule type" value="Genomic_DNA"/>
</dbReference>
<dbReference type="Proteomes" id="UP000193920">
    <property type="component" value="Unassembled WGS sequence"/>
</dbReference>
<keyword evidence="2" id="KW-1185">Reference proteome</keyword>
<name>A0A1Y2DBV2_9FUNG</name>
<gene>
    <name evidence="1" type="ORF">LY90DRAFT_506671</name>
</gene>
<dbReference type="AlphaFoldDB" id="A0A1Y2DBV2"/>
<reference evidence="1 2" key="1">
    <citation type="submission" date="2016-08" db="EMBL/GenBank/DDBJ databases">
        <title>A Parts List for Fungal Cellulosomes Revealed by Comparative Genomics.</title>
        <authorList>
            <consortium name="DOE Joint Genome Institute"/>
            <person name="Haitjema C.H."/>
            <person name="Gilmore S.P."/>
            <person name="Henske J.K."/>
            <person name="Solomon K.V."/>
            <person name="De Groot R."/>
            <person name="Kuo A."/>
            <person name="Mondo S.J."/>
            <person name="Salamov A.A."/>
            <person name="Labutti K."/>
            <person name="Zhao Z."/>
            <person name="Chiniquy J."/>
            <person name="Barry K."/>
            <person name="Brewer H.M."/>
            <person name="Purvine S.O."/>
            <person name="Wright A.T."/>
            <person name="Boxma B."/>
            <person name="Van Alen T."/>
            <person name="Hackstein J.H."/>
            <person name="Baker S.E."/>
            <person name="Grigoriev I.V."/>
            <person name="O'Malley M.A."/>
        </authorList>
    </citation>
    <scope>NUCLEOTIDE SEQUENCE [LARGE SCALE GENOMIC DNA]</scope>
    <source>
        <strain evidence="1 2">G1</strain>
    </source>
</reference>
<evidence type="ECO:0000313" key="2">
    <source>
        <dbReference type="Proteomes" id="UP000193920"/>
    </source>
</evidence>
<protein>
    <submittedName>
        <fullName evidence="1">Uncharacterized protein</fullName>
    </submittedName>
</protein>
<organism evidence="1 2">
    <name type="scientific">Neocallimastix californiae</name>
    <dbReference type="NCBI Taxonomy" id="1754190"/>
    <lineage>
        <taxon>Eukaryota</taxon>
        <taxon>Fungi</taxon>
        <taxon>Fungi incertae sedis</taxon>
        <taxon>Chytridiomycota</taxon>
        <taxon>Chytridiomycota incertae sedis</taxon>
        <taxon>Neocallimastigomycetes</taxon>
        <taxon>Neocallimastigales</taxon>
        <taxon>Neocallimastigaceae</taxon>
        <taxon>Neocallimastix</taxon>
    </lineage>
</organism>